<accession>A0A645D649</accession>
<name>A0A645D649_9ZZZZ</name>
<feature type="transmembrane region" description="Helical" evidence="1">
    <location>
        <begin position="122"/>
        <end position="140"/>
    </location>
</feature>
<keyword evidence="1" id="KW-0812">Transmembrane</keyword>
<organism evidence="2">
    <name type="scientific">bioreactor metagenome</name>
    <dbReference type="NCBI Taxonomy" id="1076179"/>
    <lineage>
        <taxon>unclassified sequences</taxon>
        <taxon>metagenomes</taxon>
        <taxon>ecological metagenomes</taxon>
    </lineage>
</organism>
<keyword evidence="1" id="KW-1133">Transmembrane helix</keyword>
<dbReference type="AlphaFoldDB" id="A0A645D649"/>
<dbReference type="EMBL" id="VSSQ01033063">
    <property type="protein sequence ID" value="MPM84548.1"/>
    <property type="molecule type" value="Genomic_DNA"/>
</dbReference>
<evidence type="ECO:0000256" key="1">
    <source>
        <dbReference type="SAM" id="Phobius"/>
    </source>
</evidence>
<reference evidence="2" key="1">
    <citation type="submission" date="2019-08" db="EMBL/GenBank/DDBJ databases">
        <authorList>
            <person name="Kucharzyk K."/>
            <person name="Murdoch R.W."/>
            <person name="Higgins S."/>
            <person name="Loffler F."/>
        </authorList>
    </citation>
    <scope>NUCLEOTIDE SEQUENCE</scope>
</reference>
<gene>
    <name evidence="2" type="ORF">SDC9_131621</name>
</gene>
<comment type="caution">
    <text evidence="2">The sequence shown here is derived from an EMBL/GenBank/DDBJ whole genome shotgun (WGS) entry which is preliminary data.</text>
</comment>
<keyword evidence="1" id="KW-0472">Membrane</keyword>
<proteinExistence type="predicted"/>
<evidence type="ECO:0008006" key="3">
    <source>
        <dbReference type="Google" id="ProtNLM"/>
    </source>
</evidence>
<sequence length="243" mass="25867">MLAAALRRHTGHGAFDQLEQRLLHALARDVTRDAGVVRLPGDLVDFVNIDNTALSTLNIVLAALQQLLNDVLDVLAHIAGLGQRGGIGHHEGHVELTSQRLGQQGLARTRGTDQQDIALAELHIVLAGLVLVVQTLVVVVDRHGQRALGLLLTDHIIVEIGLDFGGRRQIAATFLGVGGRLFVANDLIAQVDALVADEHGRAGDQLFDLVLAFAAEGAIQILFGGRAFFIGHGGCASLRKNEN</sequence>
<evidence type="ECO:0000313" key="2">
    <source>
        <dbReference type="EMBL" id="MPM84548.1"/>
    </source>
</evidence>
<protein>
    <recommendedName>
        <fullName evidence="3">NAD-specific glutamate dehydrogenase</fullName>
    </recommendedName>
</protein>